<organism evidence="1 2">
    <name type="scientific">Intoshia linei</name>
    <dbReference type="NCBI Taxonomy" id="1819745"/>
    <lineage>
        <taxon>Eukaryota</taxon>
        <taxon>Metazoa</taxon>
        <taxon>Spiralia</taxon>
        <taxon>Lophotrochozoa</taxon>
        <taxon>Mesozoa</taxon>
        <taxon>Orthonectida</taxon>
        <taxon>Rhopaluridae</taxon>
        <taxon>Intoshia</taxon>
    </lineage>
</organism>
<dbReference type="Proteomes" id="UP000078046">
    <property type="component" value="Unassembled WGS sequence"/>
</dbReference>
<sequence>MQILHFEGKSNIEIDNPPPVQSYLLESVDISVTDVQDGKIENDTSTTPILFRLLYSFLSFKLRRKISKVHITPQNHYYTTV</sequence>
<protein>
    <submittedName>
        <fullName evidence="1">Uncharacterized protein</fullName>
    </submittedName>
</protein>
<dbReference type="EMBL" id="LWCA01002244">
    <property type="protein sequence ID" value="OAF64005.1"/>
    <property type="molecule type" value="Genomic_DNA"/>
</dbReference>
<feature type="non-terminal residue" evidence="1">
    <location>
        <position position="81"/>
    </location>
</feature>
<reference evidence="1 2" key="1">
    <citation type="submission" date="2016-04" db="EMBL/GenBank/DDBJ databases">
        <title>The genome of Intoshia linei affirms orthonectids as highly simplified spiralians.</title>
        <authorList>
            <person name="Mikhailov K.V."/>
            <person name="Slusarev G.S."/>
            <person name="Nikitin M.A."/>
            <person name="Logacheva M.D."/>
            <person name="Penin A."/>
            <person name="Aleoshin V."/>
            <person name="Panchin Y.V."/>
        </authorList>
    </citation>
    <scope>NUCLEOTIDE SEQUENCE [LARGE SCALE GENOMIC DNA]</scope>
    <source>
        <strain evidence="1">Intl2013</strain>
        <tissue evidence="1">Whole animal</tissue>
    </source>
</reference>
<comment type="caution">
    <text evidence="1">The sequence shown here is derived from an EMBL/GenBank/DDBJ whole genome shotgun (WGS) entry which is preliminary data.</text>
</comment>
<dbReference type="AlphaFoldDB" id="A0A177APS8"/>
<accession>A0A177APS8</accession>
<evidence type="ECO:0000313" key="2">
    <source>
        <dbReference type="Proteomes" id="UP000078046"/>
    </source>
</evidence>
<name>A0A177APS8_9BILA</name>
<evidence type="ECO:0000313" key="1">
    <source>
        <dbReference type="EMBL" id="OAF64005.1"/>
    </source>
</evidence>
<keyword evidence="2" id="KW-1185">Reference proteome</keyword>
<gene>
    <name evidence="1" type="ORF">A3Q56_08289</name>
</gene>
<proteinExistence type="predicted"/>